<accession>E4UWS6</accession>
<reference evidence="4" key="1">
    <citation type="journal article" date="2012" name="MBio">
        <title>Comparative genome analysis of Trichophyton rubrum and related dermatophytes reveals candidate genes involved in infection.</title>
        <authorList>
            <person name="Martinez D.A."/>
            <person name="Oliver B.G."/>
            <person name="Graeser Y."/>
            <person name="Goldberg J.M."/>
            <person name="Li W."/>
            <person name="Martinez-Rossi N.M."/>
            <person name="Monod M."/>
            <person name="Shelest E."/>
            <person name="Barton R.C."/>
            <person name="Birch E."/>
            <person name="Brakhage A.A."/>
            <person name="Chen Z."/>
            <person name="Gurr S.J."/>
            <person name="Heiman D."/>
            <person name="Heitman J."/>
            <person name="Kosti I."/>
            <person name="Rossi A."/>
            <person name="Saif S."/>
            <person name="Samalova M."/>
            <person name="Saunders C.W."/>
            <person name="Shea T."/>
            <person name="Summerbell R.C."/>
            <person name="Xu J."/>
            <person name="Young S."/>
            <person name="Zeng Q."/>
            <person name="Birren B.W."/>
            <person name="Cuomo C.A."/>
            <person name="White T.C."/>
        </authorList>
    </citation>
    <scope>NUCLEOTIDE SEQUENCE [LARGE SCALE GENOMIC DNA]</scope>
    <source>
        <strain evidence="4">ATCC MYA-4604 / CBS 118893</strain>
    </source>
</reference>
<dbReference type="PROSITE" id="PS50053">
    <property type="entry name" value="UBIQUITIN_2"/>
    <property type="match status" value="1"/>
</dbReference>
<feature type="compositionally biased region" description="Basic and acidic residues" evidence="1">
    <location>
        <begin position="194"/>
        <end position="228"/>
    </location>
</feature>
<dbReference type="RefSeq" id="XP_003172190.1">
    <property type="nucleotide sequence ID" value="XM_003172142.1"/>
</dbReference>
<evidence type="ECO:0000313" key="3">
    <source>
        <dbReference type="EMBL" id="EFR01779.1"/>
    </source>
</evidence>
<evidence type="ECO:0000256" key="1">
    <source>
        <dbReference type="SAM" id="MobiDB-lite"/>
    </source>
</evidence>
<evidence type="ECO:0000313" key="4">
    <source>
        <dbReference type="Proteomes" id="UP000002669"/>
    </source>
</evidence>
<name>E4UWS6_ARTGP</name>
<evidence type="ECO:0000259" key="2">
    <source>
        <dbReference type="PROSITE" id="PS50053"/>
    </source>
</evidence>
<feature type="compositionally biased region" description="Acidic residues" evidence="1">
    <location>
        <begin position="38"/>
        <end position="47"/>
    </location>
</feature>
<dbReference type="InterPro" id="IPR022617">
    <property type="entry name" value="Rad60/SUMO-like_dom"/>
</dbReference>
<feature type="region of interest" description="Disordered" evidence="1">
    <location>
        <begin position="1"/>
        <end position="245"/>
    </location>
</feature>
<dbReference type="Proteomes" id="UP000002669">
    <property type="component" value="Unassembled WGS sequence"/>
</dbReference>
<feature type="region of interest" description="Disordered" evidence="1">
    <location>
        <begin position="355"/>
        <end position="382"/>
    </location>
</feature>
<dbReference type="InParanoid" id="E4UWS6"/>
<feature type="domain" description="Ubiquitin-like" evidence="2">
    <location>
        <begin position="385"/>
        <end position="457"/>
    </location>
</feature>
<dbReference type="SUPFAM" id="SSF54236">
    <property type="entry name" value="Ubiquitin-like"/>
    <property type="match status" value="1"/>
</dbReference>
<feature type="compositionally biased region" description="Basic residues" evidence="1">
    <location>
        <begin position="125"/>
        <end position="136"/>
    </location>
</feature>
<dbReference type="AlphaFoldDB" id="E4UWS6"/>
<dbReference type="InterPro" id="IPR029071">
    <property type="entry name" value="Ubiquitin-like_domsf"/>
</dbReference>
<dbReference type="OMA" id="VHMEAVT"/>
<dbReference type="HOGENOM" id="CLU_032739_0_1_1"/>
<dbReference type="GeneID" id="10027458"/>
<keyword evidence="4" id="KW-1185">Reference proteome</keyword>
<feature type="compositionally biased region" description="Low complexity" evidence="1">
    <location>
        <begin position="108"/>
        <end position="124"/>
    </location>
</feature>
<dbReference type="CDD" id="cd17080">
    <property type="entry name" value="Ubl_SLD2_Esc2_like"/>
    <property type="match status" value="1"/>
</dbReference>
<sequence>MASFFKKPAWAQASAPARPQDFFRRSNQVYSDIVATTQDEDESDDETTADRETACAPSEPKRRRISNDDEDDAPSALQARATSPSQELGSGGDAVKRDASPRPEETSTSKTPPRTPRTPRSARSSPRKTGSRRNSPRKSQLIGASPPGTIIHLNSESPPPPAARVPPNAVVRVDDSDSDNDGDNDEESDEECAELVRRARERARNNLMREKNNSKSPKGKESTTRKTTESPSAARKVAPKSPPKKKDTVVNILITSNIENTRSLLVRRLLSQNLRDVRKAWCHHQKFDEETSDTIILTWKGRRLFDATTCKSLGINESDTNDNSMFDSAPVDMDEGNAGVHMEAMTLEMLEERRRAATAAQLDNEEEESEDEQPKAQEPSDENVVRIILKNPDLDDFRIKVRPTTQIGNILKKFRQMKEIPEHKSVSLYFDGDRLDPDSLIGDNDIDDMDCIDVVLK</sequence>
<dbReference type="OrthoDB" id="3365399at2759"/>
<proteinExistence type="predicted"/>
<dbReference type="eggNOG" id="ENOG502SB4V">
    <property type="taxonomic scope" value="Eukaryota"/>
</dbReference>
<organism evidence="4">
    <name type="scientific">Arthroderma gypseum (strain ATCC MYA-4604 / CBS 118893)</name>
    <name type="common">Microsporum gypseum</name>
    <dbReference type="NCBI Taxonomy" id="535722"/>
    <lineage>
        <taxon>Eukaryota</taxon>
        <taxon>Fungi</taxon>
        <taxon>Dikarya</taxon>
        <taxon>Ascomycota</taxon>
        <taxon>Pezizomycotina</taxon>
        <taxon>Eurotiomycetes</taxon>
        <taxon>Eurotiomycetidae</taxon>
        <taxon>Onygenales</taxon>
        <taxon>Arthrodermataceae</taxon>
        <taxon>Nannizzia</taxon>
    </lineage>
</organism>
<feature type="compositionally biased region" description="Acidic residues" evidence="1">
    <location>
        <begin position="176"/>
        <end position="193"/>
    </location>
</feature>
<dbReference type="EMBL" id="DS989825">
    <property type="protein sequence ID" value="EFR01779.1"/>
    <property type="molecule type" value="Genomic_DNA"/>
</dbReference>
<dbReference type="InterPro" id="IPR000626">
    <property type="entry name" value="Ubiquitin-like_dom"/>
</dbReference>
<dbReference type="Gene3D" id="3.10.20.90">
    <property type="entry name" value="Phosphatidylinositol 3-kinase Catalytic Subunit, Chain A, domain 1"/>
    <property type="match status" value="2"/>
</dbReference>
<dbReference type="VEuPathDB" id="FungiDB:MGYG_04782"/>
<feature type="compositionally biased region" description="Basic and acidic residues" evidence="1">
    <location>
        <begin position="94"/>
        <end position="107"/>
    </location>
</feature>
<gene>
    <name evidence="3" type="ORF">MGYG_04782</name>
</gene>
<dbReference type="Pfam" id="PF11976">
    <property type="entry name" value="Rad60-SLD"/>
    <property type="match status" value="1"/>
</dbReference>
<protein>
    <recommendedName>
        <fullName evidence="2">Ubiquitin-like domain-containing protein</fullName>
    </recommendedName>
</protein>